<name>A0A6J7AAZ0_9ZZZZ</name>
<evidence type="ECO:0000256" key="2">
    <source>
        <dbReference type="ARBA" id="ARBA00022679"/>
    </source>
</evidence>
<evidence type="ECO:0000313" key="9">
    <source>
        <dbReference type="EMBL" id="CAB4931951.1"/>
    </source>
</evidence>
<dbReference type="AlphaFoldDB" id="A0A6J7AAZ0"/>
<organism evidence="7">
    <name type="scientific">freshwater metagenome</name>
    <dbReference type="NCBI Taxonomy" id="449393"/>
    <lineage>
        <taxon>unclassified sequences</taxon>
        <taxon>metagenomes</taxon>
        <taxon>ecological metagenomes</taxon>
    </lineage>
</organism>
<dbReference type="Pfam" id="PF02547">
    <property type="entry name" value="Queuosine_synth"/>
    <property type="match status" value="1"/>
</dbReference>
<dbReference type="InterPro" id="IPR036100">
    <property type="entry name" value="QueA_sf"/>
</dbReference>
<dbReference type="EMBL" id="CAFAAV010000173">
    <property type="protein sequence ID" value="CAB4830106.1"/>
    <property type="molecule type" value="Genomic_DNA"/>
</dbReference>
<dbReference type="PANTHER" id="PTHR30307:SF0">
    <property type="entry name" value="S-ADENOSYLMETHIONINE:TRNA RIBOSYLTRANSFERASE-ISOMERASE"/>
    <property type="match status" value="1"/>
</dbReference>
<evidence type="ECO:0000256" key="1">
    <source>
        <dbReference type="ARBA" id="ARBA00022490"/>
    </source>
</evidence>
<evidence type="ECO:0000256" key="4">
    <source>
        <dbReference type="ARBA" id="ARBA00022785"/>
    </source>
</evidence>
<evidence type="ECO:0000313" key="7">
    <source>
        <dbReference type="EMBL" id="CAB4830106.1"/>
    </source>
</evidence>
<dbReference type="EMBL" id="CAEZYF010000005">
    <property type="protein sequence ID" value="CAB4717672.1"/>
    <property type="molecule type" value="Genomic_DNA"/>
</dbReference>
<keyword evidence="2" id="KW-0808">Transferase</keyword>
<reference evidence="7" key="1">
    <citation type="submission" date="2020-05" db="EMBL/GenBank/DDBJ databases">
        <authorList>
            <person name="Chiriac C."/>
            <person name="Salcher M."/>
            <person name="Ghai R."/>
            <person name="Kavagutti S V."/>
        </authorList>
    </citation>
    <scope>NUCLEOTIDE SEQUENCE</scope>
</reference>
<evidence type="ECO:0000313" key="5">
    <source>
        <dbReference type="EMBL" id="CAB4363697.1"/>
    </source>
</evidence>
<evidence type="ECO:0000313" key="8">
    <source>
        <dbReference type="EMBL" id="CAB4852957.1"/>
    </source>
</evidence>
<dbReference type="PANTHER" id="PTHR30307">
    <property type="entry name" value="S-ADENOSYLMETHIONINE:TRNA RIBOSYLTRANSFERASE-ISOMERASE"/>
    <property type="match status" value="1"/>
</dbReference>
<dbReference type="InterPro" id="IPR003699">
    <property type="entry name" value="QueA"/>
</dbReference>
<keyword evidence="1" id="KW-0963">Cytoplasm</keyword>
<keyword evidence="3" id="KW-0949">S-adenosyl-L-methionine</keyword>
<dbReference type="InterPro" id="IPR042118">
    <property type="entry name" value="QueA_dom1"/>
</dbReference>
<evidence type="ECO:0000313" key="6">
    <source>
        <dbReference type="EMBL" id="CAB4717672.1"/>
    </source>
</evidence>
<evidence type="ECO:0000256" key="3">
    <source>
        <dbReference type="ARBA" id="ARBA00022691"/>
    </source>
</evidence>
<dbReference type="EMBL" id="CAESGF010000007">
    <property type="protein sequence ID" value="CAB4363697.1"/>
    <property type="molecule type" value="Genomic_DNA"/>
</dbReference>
<gene>
    <name evidence="6" type="ORF">UFOPK2656_01084</name>
    <name evidence="7" type="ORF">UFOPK3099_01996</name>
    <name evidence="8" type="ORF">UFOPK3267_02481</name>
    <name evidence="9" type="ORF">UFOPK3651_01540</name>
    <name evidence="10" type="ORF">UFOPK3931_01287</name>
    <name evidence="5" type="ORF">UFOPK4189_01473</name>
</gene>
<dbReference type="EMBL" id="CAFBOL010000027">
    <property type="protein sequence ID" value="CAB4988025.1"/>
    <property type="molecule type" value="Genomic_DNA"/>
</dbReference>
<keyword evidence="4" id="KW-0671">Queuosine biosynthesis</keyword>
<dbReference type="EMBL" id="CAFBIY010000179">
    <property type="protein sequence ID" value="CAB4852957.1"/>
    <property type="molecule type" value="Genomic_DNA"/>
</dbReference>
<dbReference type="EMBL" id="CAFBMT010000007">
    <property type="protein sequence ID" value="CAB4931951.1"/>
    <property type="molecule type" value="Genomic_DNA"/>
</dbReference>
<dbReference type="GO" id="GO:0051075">
    <property type="term" value="F:S-adenosylmethionine:tRNA ribosyltransferase-isomerase activity"/>
    <property type="evidence" value="ECO:0007669"/>
    <property type="project" value="TreeGrafter"/>
</dbReference>
<dbReference type="InterPro" id="IPR042119">
    <property type="entry name" value="QueA_dom2"/>
</dbReference>
<dbReference type="HAMAP" id="MF_00113">
    <property type="entry name" value="QueA"/>
    <property type="match status" value="1"/>
</dbReference>
<accession>A0A6J7AAZ0</accession>
<dbReference type="Gene3D" id="3.40.1780.10">
    <property type="entry name" value="QueA-like"/>
    <property type="match status" value="2"/>
</dbReference>
<dbReference type="GO" id="GO:0008616">
    <property type="term" value="P:tRNA queuosine(34) biosynthetic process"/>
    <property type="evidence" value="ECO:0007669"/>
    <property type="project" value="UniProtKB-KW"/>
</dbReference>
<dbReference type="SUPFAM" id="SSF111337">
    <property type="entry name" value="QueA-like"/>
    <property type="match status" value="1"/>
</dbReference>
<dbReference type="Gene3D" id="2.40.10.240">
    <property type="entry name" value="QueA-like"/>
    <property type="match status" value="1"/>
</dbReference>
<dbReference type="NCBIfam" id="NF001140">
    <property type="entry name" value="PRK00147.1"/>
    <property type="match status" value="1"/>
</dbReference>
<sequence>MRLEDFDYPLPEERIAQHPLEPRDSARLLVDQGSSGPLHRHVRDLPEYLLEGDVLVVNDTKVIPARLRLQRASGGGAEALLLEPLDTERRTWEAMVRPAKKLHPGEELFSDGEPLVRVVRRSESGDTMIIELIGDGDPLTLLQQHGEMPLPPYITARSAADDRYQTIYADEPASSAAPTAGLHFTPELMQRIEAMGIETRRVELVVGLDTFKPVSTADPRDHLIHSERYRVEPSVLEACAAARRVVAVGTTSVRALESAATLGTGTGRTRLFIHRPYEWKVVDVLMTNFHLPRTTLLMMIDAFVGPRWRTLYEEALREQYRFLSFGDAMLLDRSLS</sequence>
<protein>
    <submittedName>
        <fullName evidence="7">Unannotated protein</fullName>
    </submittedName>
</protein>
<proteinExistence type="inferred from homology"/>
<dbReference type="NCBIfam" id="TIGR00113">
    <property type="entry name" value="queA"/>
    <property type="match status" value="1"/>
</dbReference>
<evidence type="ECO:0000313" key="10">
    <source>
        <dbReference type="EMBL" id="CAB4988025.1"/>
    </source>
</evidence>